<sequence>MAKSLNIDKTELIEIHGADLILTVTKDSEDRMLVHVESEEGGGTIRISQHEEDSKTIVFALDRPEPSGPSLKLVK</sequence>
<evidence type="ECO:0000313" key="1">
    <source>
        <dbReference type="EMBL" id="QEN09022.1"/>
    </source>
</evidence>
<keyword evidence="2" id="KW-1185">Reference proteome</keyword>
<dbReference type="EMBL" id="CP036150">
    <property type="protein sequence ID" value="QEN09022.1"/>
    <property type="molecule type" value="Genomic_DNA"/>
</dbReference>
<gene>
    <name evidence="1" type="ORF">EXM22_13865</name>
</gene>
<dbReference type="AlphaFoldDB" id="A0A5C1QSQ0"/>
<name>A0A5C1QSQ0_9SPIO</name>
<dbReference type="KEGG" id="ock:EXM22_13865"/>
<protein>
    <submittedName>
        <fullName evidence="1">Uncharacterized protein</fullName>
    </submittedName>
</protein>
<dbReference type="OrthoDB" id="370916at2"/>
<proteinExistence type="predicted"/>
<dbReference type="RefSeq" id="WP_149487098.1">
    <property type="nucleotide sequence ID" value="NZ_CP036150.1"/>
</dbReference>
<reference evidence="1 2" key="1">
    <citation type="submission" date="2019-02" db="EMBL/GenBank/DDBJ databases">
        <title>Complete Genome Sequence and Methylome Analysis of free living Spirochaetas.</title>
        <authorList>
            <person name="Fomenkov A."/>
            <person name="Dubinina G."/>
            <person name="Leshcheva N."/>
            <person name="Mikheeva N."/>
            <person name="Grabovich M."/>
            <person name="Vincze T."/>
            <person name="Roberts R.J."/>
        </authorList>
    </citation>
    <scope>NUCLEOTIDE SEQUENCE [LARGE SCALE GENOMIC DNA]</scope>
    <source>
        <strain evidence="1 2">K2</strain>
    </source>
</reference>
<evidence type="ECO:0000313" key="2">
    <source>
        <dbReference type="Proteomes" id="UP000324209"/>
    </source>
</evidence>
<dbReference type="Proteomes" id="UP000324209">
    <property type="component" value="Chromosome"/>
</dbReference>
<accession>A0A5C1QSQ0</accession>
<organism evidence="1 2">
    <name type="scientific">Oceanispirochaeta crateris</name>
    <dbReference type="NCBI Taxonomy" id="2518645"/>
    <lineage>
        <taxon>Bacteria</taxon>
        <taxon>Pseudomonadati</taxon>
        <taxon>Spirochaetota</taxon>
        <taxon>Spirochaetia</taxon>
        <taxon>Spirochaetales</taxon>
        <taxon>Spirochaetaceae</taxon>
        <taxon>Oceanispirochaeta</taxon>
    </lineage>
</organism>